<protein>
    <submittedName>
        <fullName evidence="1">Uncharacterized protein</fullName>
    </submittedName>
</protein>
<comment type="caution">
    <text evidence="1">The sequence shown here is derived from an EMBL/GenBank/DDBJ whole genome shotgun (WGS) entry which is preliminary data.</text>
</comment>
<reference evidence="1 2" key="1">
    <citation type="journal article" date="2018" name="Front. Plant Sci.">
        <title>Red Clover (Trifolium pratense) and Zigzag Clover (T. medium) - A Picture of Genomic Similarities and Differences.</title>
        <authorList>
            <person name="Dluhosova J."/>
            <person name="Istvanek J."/>
            <person name="Nedelnik J."/>
            <person name="Repkova J."/>
        </authorList>
    </citation>
    <scope>NUCLEOTIDE SEQUENCE [LARGE SCALE GENOMIC DNA]</scope>
    <source>
        <strain evidence="2">cv. 10/8</strain>
        <tissue evidence="1">Leaf</tissue>
    </source>
</reference>
<keyword evidence="2" id="KW-1185">Reference proteome</keyword>
<dbReference type="EMBL" id="LXQA011400581">
    <property type="protein sequence ID" value="MCI95929.1"/>
    <property type="molecule type" value="Genomic_DNA"/>
</dbReference>
<accession>A0A392W840</accession>
<proteinExistence type="predicted"/>
<sequence>ENIFKCVILLVVLPQTFDSTAILGSVSVLDMVVHHLGSELRSLAAVMSVEWFWDDLNIMKI</sequence>
<organism evidence="1 2">
    <name type="scientific">Trifolium medium</name>
    <dbReference type="NCBI Taxonomy" id="97028"/>
    <lineage>
        <taxon>Eukaryota</taxon>
        <taxon>Viridiplantae</taxon>
        <taxon>Streptophyta</taxon>
        <taxon>Embryophyta</taxon>
        <taxon>Tracheophyta</taxon>
        <taxon>Spermatophyta</taxon>
        <taxon>Magnoliopsida</taxon>
        <taxon>eudicotyledons</taxon>
        <taxon>Gunneridae</taxon>
        <taxon>Pentapetalae</taxon>
        <taxon>rosids</taxon>
        <taxon>fabids</taxon>
        <taxon>Fabales</taxon>
        <taxon>Fabaceae</taxon>
        <taxon>Papilionoideae</taxon>
        <taxon>50 kb inversion clade</taxon>
        <taxon>NPAAA clade</taxon>
        <taxon>Hologalegina</taxon>
        <taxon>IRL clade</taxon>
        <taxon>Trifolieae</taxon>
        <taxon>Trifolium</taxon>
    </lineage>
</organism>
<feature type="non-terminal residue" evidence="1">
    <location>
        <position position="1"/>
    </location>
</feature>
<dbReference type="AlphaFoldDB" id="A0A392W840"/>
<evidence type="ECO:0000313" key="1">
    <source>
        <dbReference type="EMBL" id="MCI95929.1"/>
    </source>
</evidence>
<name>A0A392W840_9FABA</name>
<dbReference type="Proteomes" id="UP000265520">
    <property type="component" value="Unassembled WGS sequence"/>
</dbReference>
<evidence type="ECO:0000313" key="2">
    <source>
        <dbReference type="Proteomes" id="UP000265520"/>
    </source>
</evidence>